<feature type="compositionally biased region" description="Basic and acidic residues" evidence="1">
    <location>
        <begin position="27"/>
        <end position="37"/>
    </location>
</feature>
<evidence type="ECO:0000256" key="1">
    <source>
        <dbReference type="SAM" id="MobiDB-lite"/>
    </source>
</evidence>
<accession>A0A8S1NAI0</accession>
<reference evidence="2" key="1">
    <citation type="submission" date="2021-01" db="EMBL/GenBank/DDBJ databases">
        <authorList>
            <consortium name="Genoscope - CEA"/>
            <person name="William W."/>
        </authorList>
    </citation>
    <scope>NUCLEOTIDE SEQUENCE</scope>
</reference>
<feature type="region of interest" description="Disordered" evidence="1">
    <location>
        <begin position="21"/>
        <end position="40"/>
    </location>
</feature>
<sequence>MNQSTRRFEWDFQKDKIEGKRIQKSVDGTKDEEEFKNNKQNGFDKAQRLCCQ</sequence>
<organism evidence="2 3">
    <name type="scientific">Paramecium sonneborni</name>
    <dbReference type="NCBI Taxonomy" id="65129"/>
    <lineage>
        <taxon>Eukaryota</taxon>
        <taxon>Sar</taxon>
        <taxon>Alveolata</taxon>
        <taxon>Ciliophora</taxon>
        <taxon>Intramacronucleata</taxon>
        <taxon>Oligohymenophorea</taxon>
        <taxon>Peniculida</taxon>
        <taxon>Parameciidae</taxon>
        <taxon>Paramecium</taxon>
    </lineage>
</organism>
<dbReference type="AlphaFoldDB" id="A0A8S1NAI0"/>
<protein>
    <submittedName>
        <fullName evidence="2">Uncharacterized protein</fullName>
    </submittedName>
</protein>
<dbReference type="EMBL" id="CAJJDN010000054">
    <property type="protein sequence ID" value="CAD8089810.1"/>
    <property type="molecule type" value="Genomic_DNA"/>
</dbReference>
<evidence type="ECO:0000313" key="2">
    <source>
        <dbReference type="EMBL" id="CAD8089810.1"/>
    </source>
</evidence>
<name>A0A8S1NAI0_9CILI</name>
<evidence type="ECO:0000313" key="3">
    <source>
        <dbReference type="Proteomes" id="UP000692954"/>
    </source>
</evidence>
<proteinExistence type="predicted"/>
<dbReference type="Proteomes" id="UP000692954">
    <property type="component" value="Unassembled WGS sequence"/>
</dbReference>
<keyword evidence="3" id="KW-1185">Reference proteome</keyword>
<comment type="caution">
    <text evidence="2">The sequence shown here is derived from an EMBL/GenBank/DDBJ whole genome shotgun (WGS) entry which is preliminary data.</text>
</comment>
<gene>
    <name evidence="2" type="ORF">PSON_ATCC_30995.1.T0540320</name>
</gene>